<gene>
    <name evidence="1" type="ORF">MNBD_NITROSPIRAE01-308</name>
</gene>
<proteinExistence type="predicted"/>
<reference evidence="1" key="1">
    <citation type="submission" date="2018-06" db="EMBL/GenBank/DDBJ databases">
        <authorList>
            <person name="Zhirakovskaya E."/>
        </authorList>
    </citation>
    <scope>NUCLEOTIDE SEQUENCE</scope>
</reference>
<dbReference type="AlphaFoldDB" id="A0A3B1CP92"/>
<evidence type="ECO:0000313" key="1">
    <source>
        <dbReference type="EMBL" id="VAX25798.1"/>
    </source>
</evidence>
<accession>A0A3B1CP92</accession>
<organism evidence="1">
    <name type="scientific">hydrothermal vent metagenome</name>
    <dbReference type="NCBI Taxonomy" id="652676"/>
    <lineage>
        <taxon>unclassified sequences</taxon>
        <taxon>metagenomes</taxon>
        <taxon>ecological metagenomes</taxon>
    </lineage>
</organism>
<dbReference type="EMBL" id="UOGF01000002">
    <property type="protein sequence ID" value="VAX25798.1"/>
    <property type="molecule type" value="Genomic_DNA"/>
</dbReference>
<name>A0A3B1CP92_9ZZZZ</name>
<sequence length="169" mass="19080">MKVFFKGSWVLFMVFILSIIVVPISTFAGKSDDNTTKVEGVIIIINDLIIANEKGLLVTHETKRDSNLNVQAEIRGNVRVRDDGYWIYKKGQELEFISAKMYLTDEITVPVTVKVLTDELNEEETMELPILIKGENDTVGKRLQMQINGGMMAGIFLPLDRQAKSSTKR</sequence>
<protein>
    <submittedName>
        <fullName evidence="1">Uncharacterized protein</fullName>
    </submittedName>
</protein>